<comment type="caution">
    <text evidence="2">The sequence shown here is derived from an EMBL/GenBank/DDBJ whole genome shotgun (WGS) entry which is preliminary data.</text>
</comment>
<evidence type="ECO:0000313" key="2">
    <source>
        <dbReference type="EMBL" id="CAE7197176.1"/>
    </source>
</evidence>
<feature type="compositionally biased region" description="Polar residues" evidence="1">
    <location>
        <begin position="7"/>
        <end position="25"/>
    </location>
</feature>
<organism evidence="2 3">
    <name type="scientific">Rhizoctonia solani</name>
    <dbReference type="NCBI Taxonomy" id="456999"/>
    <lineage>
        <taxon>Eukaryota</taxon>
        <taxon>Fungi</taxon>
        <taxon>Dikarya</taxon>
        <taxon>Basidiomycota</taxon>
        <taxon>Agaricomycotina</taxon>
        <taxon>Agaricomycetes</taxon>
        <taxon>Cantharellales</taxon>
        <taxon>Ceratobasidiaceae</taxon>
        <taxon>Rhizoctonia</taxon>
    </lineage>
</organism>
<dbReference type="Proteomes" id="UP000663827">
    <property type="component" value="Unassembled WGS sequence"/>
</dbReference>
<dbReference type="PANTHER" id="PTHR38846:SF1">
    <property type="entry name" value="C3H1-TYPE DOMAIN-CONTAINING PROTEIN"/>
    <property type="match status" value="1"/>
</dbReference>
<feature type="region of interest" description="Disordered" evidence="1">
    <location>
        <begin position="1"/>
        <end position="27"/>
    </location>
</feature>
<name>A0A8H3E7E8_9AGAM</name>
<evidence type="ECO:0008006" key="4">
    <source>
        <dbReference type="Google" id="ProtNLM"/>
    </source>
</evidence>
<dbReference type="EMBL" id="CAJNJQ010003351">
    <property type="protein sequence ID" value="CAE7197176.1"/>
    <property type="molecule type" value="Genomic_DNA"/>
</dbReference>
<proteinExistence type="predicted"/>
<dbReference type="PANTHER" id="PTHR38846">
    <property type="entry name" value="C3H1-TYPE DOMAIN-CONTAINING PROTEIN"/>
    <property type="match status" value="1"/>
</dbReference>
<dbReference type="AlphaFoldDB" id="A0A8H3E7E8"/>
<reference evidence="2" key="1">
    <citation type="submission" date="2021-01" db="EMBL/GenBank/DDBJ databases">
        <authorList>
            <person name="Kaushik A."/>
        </authorList>
    </citation>
    <scope>NUCLEOTIDE SEQUENCE</scope>
    <source>
        <strain evidence="2">AG5</strain>
    </source>
</reference>
<accession>A0A8H3E7E8</accession>
<protein>
    <recommendedName>
        <fullName evidence="4">Autophagic vacuole formation-like protein</fullName>
    </recommendedName>
</protein>
<evidence type="ECO:0000313" key="3">
    <source>
        <dbReference type="Proteomes" id="UP000663827"/>
    </source>
</evidence>
<gene>
    <name evidence="2" type="ORF">RDB_LOCUS134153</name>
</gene>
<sequence length="196" mass="22012">MDPETAGQAQNGLDTNAASPTTPQETHPDTVLHLAAFFAQYPEFTYDPARPVLSELKRMKRVLKWDNKTWKSSGALAGLRRALVLQFNLTYGTDQNDLASWQNLCRAMRVTNIPETLSACKKLVKTIYVNLVDLVDMPNTGKDVRLFETEAALSKYTKRTKKIFDRHDARAGGLLKHLLRSIINPRRGGRTKAKTA</sequence>
<evidence type="ECO:0000256" key="1">
    <source>
        <dbReference type="SAM" id="MobiDB-lite"/>
    </source>
</evidence>